<evidence type="ECO:0000313" key="7">
    <source>
        <dbReference type="Proteomes" id="UP000244811"/>
    </source>
</evidence>
<feature type="transmembrane region" description="Helical" evidence="5">
    <location>
        <begin position="109"/>
        <end position="131"/>
    </location>
</feature>
<keyword evidence="3 5" id="KW-1133">Transmembrane helix</keyword>
<dbReference type="Pfam" id="PF03006">
    <property type="entry name" value="HlyIII"/>
    <property type="match status" value="1"/>
</dbReference>
<evidence type="ECO:0000256" key="5">
    <source>
        <dbReference type="SAM" id="Phobius"/>
    </source>
</evidence>
<evidence type="ECO:0000256" key="1">
    <source>
        <dbReference type="ARBA" id="ARBA00004141"/>
    </source>
</evidence>
<keyword evidence="2 5" id="KW-0812">Transmembrane</keyword>
<sequence>MLKRILSKVGENKRDVPFLRGRIHYLLIIYFSSLLKNAKDDSIPLETRYAMLIFMICVTLNMVGSSLLHSNQLYMYRSAYKRIDIASIFLVISGNMFPMYVHYMNKDSAMGVVASIQWFMTFLGAFGSLVFDFCSVSKDVRSVIFFLTSVPNMYLFYRMYMCGHYLPLSCLVVAYWLTASGVIIFCMEKPCPFRGVFESHELFHGICVLNCGVVILANTLVIRS</sequence>
<dbReference type="Proteomes" id="UP000244811">
    <property type="component" value="Chromosome 4"/>
</dbReference>
<evidence type="ECO:0000313" key="6">
    <source>
        <dbReference type="EMBL" id="UKK02506.1"/>
    </source>
</evidence>
<dbReference type="InterPro" id="IPR004254">
    <property type="entry name" value="AdipoR/HlyIII-related"/>
</dbReference>
<dbReference type="EMBL" id="CP056072">
    <property type="protein sequence ID" value="UKK02506.1"/>
    <property type="molecule type" value="Genomic_DNA"/>
</dbReference>
<gene>
    <name evidence="6" type="ORF">MACK_002599</name>
</gene>
<feature type="transmembrane region" description="Helical" evidence="5">
    <location>
        <begin position="21"/>
        <end position="38"/>
    </location>
</feature>
<feature type="transmembrane region" description="Helical" evidence="5">
    <location>
        <begin position="202"/>
        <end position="222"/>
    </location>
</feature>
<proteinExistence type="predicted"/>
<keyword evidence="4 5" id="KW-0472">Membrane</keyword>
<evidence type="ECO:0008006" key="8">
    <source>
        <dbReference type="Google" id="ProtNLM"/>
    </source>
</evidence>
<organism evidence="6 7">
    <name type="scientific">Theileria orientalis</name>
    <dbReference type="NCBI Taxonomy" id="68886"/>
    <lineage>
        <taxon>Eukaryota</taxon>
        <taxon>Sar</taxon>
        <taxon>Alveolata</taxon>
        <taxon>Apicomplexa</taxon>
        <taxon>Aconoidasida</taxon>
        <taxon>Piroplasmida</taxon>
        <taxon>Theileriidae</taxon>
        <taxon>Theileria</taxon>
    </lineage>
</organism>
<dbReference type="AlphaFoldDB" id="A0A976MD74"/>
<feature type="transmembrane region" description="Helical" evidence="5">
    <location>
        <begin position="83"/>
        <end position="103"/>
    </location>
</feature>
<accession>A0A976MD74</accession>
<reference evidence="6" key="1">
    <citation type="submission" date="2022-07" db="EMBL/GenBank/DDBJ databases">
        <title>Evaluation of T. orientalis genome assembly methods using nanopore sequencing and analysis of variation between genomes.</title>
        <authorList>
            <person name="Yam J."/>
            <person name="Micallef M.L."/>
            <person name="Liu M."/>
            <person name="Djordjevic S.P."/>
            <person name="Bogema D.R."/>
            <person name="Jenkins C."/>
        </authorList>
    </citation>
    <scope>NUCLEOTIDE SEQUENCE</scope>
    <source>
        <strain evidence="6">Goon Nure</strain>
    </source>
</reference>
<protein>
    <recommendedName>
        <fullName evidence="8">Hemolysin</fullName>
    </recommendedName>
</protein>
<dbReference type="GO" id="GO:0016020">
    <property type="term" value="C:membrane"/>
    <property type="evidence" value="ECO:0007669"/>
    <property type="project" value="UniProtKB-SubCell"/>
</dbReference>
<evidence type="ECO:0000256" key="4">
    <source>
        <dbReference type="ARBA" id="ARBA00023136"/>
    </source>
</evidence>
<feature type="transmembrane region" description="Helical" evidence="5">
    <location>
        <begin position="50"/>
        <end position="71"/>
    </location>
</feature>
<comment type="subcellular location">
    <subcellularLocation>
        <location evidence="1">Membrane</location>
        <topology evidence="1">Multi-pass membrane protein</topology>
    </subcellularLocation>
</comment>
<name>A0A976MD74_THEOR</name>
<evidence type="ECO:0000256" key="3">
    <source>
        <dbReference type="ARBA" id="ARBA00022989"/>
    </source>
</evidence>
<evidence type="ECO:0000256" key="2">
    <source>
        <dbReference type="ARBA" id="ARBA00022692"/>
    </source>
</evidence>
<feature type="transmembrane region" description="Helical" evidence="5">
    <location>
        <begin position="166"/>
        <end position="186"/>
    </location>
</feature>